<organism evidence="3 4">
    <name type="scientific">Bordetella genomosp. 11</name>
    <dbReference type="NCBI Taxonomy" id="1416808"/>
    <lineage>
        <taxon>Bacteria</taxon>
        <taxon>Pseudomonadati</taxon>
        <taxon>Pseudomonadota</taxon>
        <taxon>Betaproteobacteria</taxon>
        <taxon>Burkholderiales</taxon>
        <taxon>Alcaligenaceae</taxon>
        <taxon>Bordetella</taxon>
    </lineage>
</organism>
<dbReference type="InterPro" id="IPR005064">
    <property type="entry name" value="BUG"/>
</dbReference>
<proteinExistence type="inferred from homology"/>
<evidence type="ECO:0000256" key="2">
    <source>
        <dbReference type="SAM" id="MobiDB-lite"/>
    </source>
</evidence>
<dbReference type="Gene3D" id="3.40.190.150">
    <property type="entry name" value="Bordetella uptake gene, domain 1"/>
    <property type="match status" value="1"/>
</dbReference>
<dbReference type="InterPro" id="IPR042100">
    <property type="entry name" value="Bug_dom1"/>
</dbReference>
<dbReference type="CDD" id="cd07012">
    <property type="entry name" value="PBP2_Bug_TTT"/>
    <property type="match status" value="1"/>
</dbReference>
<dbReference type="OrthoDB" id="8627641at2"/>
<name>A0A261UE42_9BORD</name>
<sequence length="374" mass="40214">MGKTGRNIDGRFGGFQYRPDNAHGRSSRRNHGERRRHADTRHAFNKGGRCMDKIFAWTIGILLSLALASPTPSRAAGYPDHSIRIIVPYPPGDLADVITRLLGNDMAQSLGQSIVVENHPGASGLIGLQMASRAEPDGYTLVMGQMGAVVVAPLTNDWPIDVRKTLAPVALAYTNYMMLVAKPDFPAKTLPELIAYSRQHPGRVRVGTNGEGGFPHLSMELLKEKAGFDFTNVPYKGSTQIMSDLMSGRVELTVFGYSGLYPYVQDGRLIALGVTGRSRAPNAPNIPTFGESVPGYEALGWFGLFAPAGTPADVVAKVNNALNKAVADPQVQVQAQRLGLDAATGTPAQFAKVWADDYAKWGGTISNLGLARKK</sequence>
<accession>A0A261UE42</accession>
<evidence type="ECO:0008006" key="5">
    <source>
        <dbReference type="Google" id="ProtNLM"/>
    </source>
</evidence>
<dbReference type="AlphaFoldDB" id="A0A261UE42"/>
<dbReference type="PANTHER" id="PTHR42928:SF5">
    <property type="entry name" value="BLR1237 PROTEIN"/>
    <property type="match status" value="1"/>
</dbReference>
<comment type="caution">
    <text evidence="3">The sequence shown here is derived from an EMBL/GenBank/DDBJ whole genome shotgun (WGS) entry which is preliminary data.</text>
</comment>
<feature type="region of interest" description="Disordered" evidence="2">
    <location>
        <begin position="1"/>
        <end position="40"/>
    </location>
</feature>
<evidence type="ECO:0000313" key="3">
    <source>
        <dbReference type="EMBL" id="OZI60199.1"/>
    </source>
</evidence>
<comment type="similarity">
    <text evidence="1">Belongs to the UPF0065 (bug) family.</text>
</comment>
<reference evidence="4" key="1">
    <citation type="submission" date="2017-05" db="EMBL/GenBank/DDBJ databases">
        <title>Complete and WGS of Bordetella genogroups.</title>
        <authorList>
            <person name="Spilker T."/>
            <person name="Lipuma J."/>
        </authorList>
    </citation>
    <scope>NUCLEOTIDE SEQUENCE [LARGE SCALE GENOMIC DNA]</scope>
    <source>
        <strain evidence="4">AU8856</strain>
    </source>
</reference>
<protein>
    <recommendedName>
        <fullName evidence="5">ABC transporter substrate-binding protein</fullName>
    </recommendedName>
</protein>
<dbReference type="EMBL" id="NEVS01000004">
    <property type="protein sequence ID" value="OZI60199.1"/>
    <property type="molecule type" value="Genomic_DNA"/>
</dbReference>
<dbReference type="PANTHER" id="PTHR42928">
    <property type="entry name" value="TRICARBOXYLATE-BINDING PROTEIN"/>
    <property type="match status" value="1"/>
</dbReference>
<evidence type="ECO:0000256" key="1">
    <source>
        <dbReference type="ARBA" id="ARBA00006987"/>
    </source>
</evidence>
<dbReference type="Proteomes" id="UP000215767">
    <property type="component" value="Unassembled WGS sequence"/>
</dbReference>
<dbReference type="SUPFAM" id="SSF53850">
    <property type="entry name" value="Periplasmic binding protein-like II"/>
    <property type="match status" value="1"/>
</dbReference>
<gene>
    <name evidence="3" type="ORF">CAL28_12120</name>
</gene>
<feature type="compositionally biased region" description="Basic residues" evidence="2">
    <location>
        <begin position="25"/>
        <end position="39"/>
    </location>
</feature>
<dbReference type="PIRSF" id="PIRSF017082">
    <property type="entry name" value="YflP"/>
    <property type="match status" value="1"/>
</dbReference>
<evidence type="ECO:0000313" key="4">
    <source>
        <dbReference type="Proteomes" id="UP000215767"/>
    </source>
</evidence>
<dbReference type="Pfam" id="PF03401">
    <property type="entry name" value="TctC"/>
    <property type="match status" value="1"/>
</dbReference>
<dbReference type="Gene3D" id="3.40.190.10">
    <property type="entry name" value="Periplasmic binding protein-like II"/>
    <property type="match status" value="1"/>
</dbReference>
<keyword evidence="4" id="KW-1185">Reference proteome</keyword>